<dbReference type="Gene3D" id="1.10.1280.10">
    <property type="entry name" value="Di-copper center containing domain from catechol oxidase"/>
    <property type="match status" value="1"/>
</dbReference>
<dbReference type="SUPFAM" id="SSF48056">
    <property type="entry name" value="Di-copper centre-containing domain"/>
    <property type="match status" value="1"/>
</dbReference>
<dbReference type="EMBL" id="CAJGYO010000018">
    <property type="protein sequence ID" value="CAD6336285.1"/>
    <property type="molecule type" value="Genomic_DNA"/>
</dbReference>
<feature type="compositionally biased region" description="Basic and acidic residues" evidence="2">
    <location>
        <begin position="305"/>
        <end position="324"/>
    </location>
</feature>
<keyword evidence="1" id="KW-0479">Metal-binding</keyword>
<organism evidence="4 5">
    <name type="scientific">Miscanthus lutarioriparius</name>
    <dbReference type="NCBI Taxonomy" id="422564"/>
    <lineage>
        <taxon>Eukaryota</taxon>
        <taxon>Viridiplantae</taxon>
        <taxon>Streptophyta</taxon>
        <taxon>Embryophyta</taxon>
        <taxon>Tracheophyta</taxon>
        <taxon>Spermatophyta</taxon>
        <taxon>Magnoliopsida</taxon>
        <taxon>Liliopsida</taxon>
        <taxon>Poales</taxon>
        <taxon>Poaceae</taxon>
        <taxon>PACMAD clade</taxon>
        <taxon>Panicoideae</taxon>
        <taxon>Andropogonodae</taxon>
        <taxon>Andropogoneae</taxon>
        <taxon>Saccharinae</taxon>
        <taxon>Miscanthus</taxon>
    </lineage>
</organism>
<dbReference type="Proteomes" id="UP000604825">
    <property type="component" value="Unassembled WGS sequence"/>
</dbReference>
<dbReference type="InterPro" id="IPR002227">
    <property type="entry name" value="Tyrosinase_Cu-bd"/>
</dbReference>
<sequence length="394" mass="43574">MAGDGGNKPATGGRPIVTDLLSCGEPDLPSHALPPFRCCPPAPASDAPVTNFTFPDPGEPLRTRQPAHEPGTDSVARYARAVALVKALPESDPRSFYQQANVHCAYCAAAYRQAGRPQLPLQIHYSWLFFPFHRAYLYFFERVAARLLGDPGFAVPFWSWDVPEGMRMPPEFADVASPLYDPMRNPEHAPPRLVDLDFSYVEKNCTDEQQIQLNLRIMYKQMVTNAPLPSLFHGQLYYPRRREPRKRPAAAPEVRPLSGVARCRGDRGGEPAAGKATRAVGGGGAGGRGHRGGRRWLCQVRRVRERSVSREGRPRRSGDGRKLCVPEAPRQGGGADQHEGGAERAAGGSRRRRRRQRHGDVGARGGEGQDRRPEDSVHGGVRLQYNIHEVHALR</sequence>
<gene>
    <name evidence="4" type="ORF">NCGR_LOCUS60383</name>
</gene>
<protein>
    <recommendedName>
        <fullName evidence="3">Tyrosinase copper-binding domain-containing protein</fullName>
    </recommendedName>
</protein>
<accession>A0A811S1Q9</accession>
<dbReference type="InterPro" id="IPR008922">
    <property type="entry name" value="Di-copper_centre_dom_sf"/>
</dbReference>
<proteinExistence type="predicted"/>
<feature type="domain" description="Tyrosinase copper-binding" evidence="3">
    <location>
        <begin position="124"/>
        <end position="141"/>
    </location>
</feature>
<feature type="compositionally biased region" description="Basic and acidic residues" evidence="2">
    <location>
        <begin position="367"/>
        <end position="377"/>
    </location>
</feature>
<evidence type="ECO:0000313" key="5">
    <source>
        <dbReference type="Proteomes" id="UP000604825"/>
    </source>
</evidence>
<feature type="region of interest" description="Disordered" evidence="2">
    <location>
        <begin position="1"/>
        <end position="21"/>
    </location>
</feature>
<dbReference type="PANTHER" id="PTHR11474:SF100">
    <property type="entry name" value="POLYPHENOL OXIDASE FAMILY PROTEIN-RELATED"/>
    <property type="match status" value="1"/>
</dbReference>
<dbReference type="AlphaFoldDB" id="A0A811S1Q9"/>
<name>A0A811S1Q9_9POAL</name>
<dbReference type="OrthoDB" id="6132182at2759"/>
<dbReference type="PROSITE" id="PS00497">
    <property type="entry name" value="TYROSINASE_1"/>
    <property type="match status" value="1"/>
</dbReference>
<feature type="region of interest" description="Disordered" evidence="2">
    <location>
        <begin position="242"/>
        <end position="382"/>
    </location>
</feature>
<dbReference type="GO" id="GO:0046872">
    <property type="term" value="F:metal ion binding"/>
    <property type="evidence" value="ECO:0007669"/>
    <property type="project" value="UniProtKB-KW"/>
</dbReference>
<dbReference type="GO" id="GO:0016491">
    <property type="term" value="F:oxidoreductase activity"/>
    <property type="evidence" value="ECO:0007669"/>
    <property type="project" value="InterPro"/>
</dbReference>
<keyword evidence="5" id="KW-1185">Reference proteome</keyword>
<evidence type="ECO:0000256" key="1">
    <source>
        <dbReference type="ARBA" id="ARBA00022723"/>
    </source>
</evidence>
<dbReference type="InterPro" id="IPR050316">
    <property type="entry name" value="Tyrosinase/Hemocyanin"/>
</dbReference>
<evidence type="ECO:0000259" key="3">
    <source>
        <dbReference type="PROSITE" id="PS00497"/>
    </source>
</evidence>
<evidence type="ECO:0000313" key="4">
    <source>
        <dbReference type="EMBL" id="CAD6336285.1"/>
    </source>
</evidence>
<evidence type="ECO:0000256" key="2">
    <source>
        <dbReference type="SAM" id="MobiDB-lite"/>
    </source>
</evidence>
<reference evidence="4" key="1">
    <citation type="submission" date="2020-10" db="EMBL/GenBank/DDBJ databases">
        <authorList>
            <person name="Han B."/>
            <person name="Lu T."/>
            <person name="Zhao Q."/>
            <person name="Huang X."/>
            <person name="Zhao Y."/>
        </authorList>
    </citation>
    <scope>NUCLEOTIDE SEQUENCE</scope>
</reference>
<dbReference type="PANTHER" id="PTHR11474">
    <property type="entry name" value="TYROSINASE FAMILY MEMBER"/>
    <property type="match status" value="1"/>
</dbReference>
<comment type="caution">
    <text evidence="4">The sequence shown here is derived from an EMBL/GenBank/DDBJ whole genome shotgun (WGS) entry which is preliminary data.</text>
</comment>
<dbReference type="Pfam" id="PF00264">
    <property type="entry name" value="Tyrosinase"/>
    <property type="match status" value="1"/>
</dbReference>